<proteinExistence type="predicted"/>
<keyword evidence="2" id="KW-1185">Reference proteome</keyword>
<dbReference type="EMBL" id="MU157843">
    <property type="protein sequence ID" value="KAF9529892.1"/>
    <property type="molecule type" value="Genomic_DNA"/>
</dbReference>
<protein>
    <recommendedName>
        <fullName evidence="3">DNA2/NAM7 helicase helicase domain-containing protein</fullName>
    </recommendedName>
</protein>
<accession>A0A9P6JQP5</accession>
<sequence length="615" mass="69748">MVLREPLFVPHTQSRKLNLLDLLKQAYHGRLFSSHGGNLLEDLVRMLKTKEYSHSSFTSFREVMFPSTLHQNLLFTSEFPSYLAVSKLSALHADQAVLKLLDVSKPSKVIGISYSVTSEGRLDFICLANTASTCLIRCDSRAQLPKTGPFASLLAANGPEYPVLVGFQMARVAIQIFQTTKLRVSGVDLCRCFHPNAREPQSPSDVVKRRLGSNVNQWAISSLWMGGTDVDDNVCLQAWLAACIGAGVSVLGFEDEHILDTDRLQAMEKSVVARLVAQLDLFDRAKPSESVNDFSKGEFDSDGSFRLHNTRFKTRVRCSNQTRVIVEDVNGTDFRGKAIRVKEEPTNSEKACDSLIFVLLSGREDFLRSAFTTKVWFPQLFQAWHFNIPKVDPSIFNSIVQRMRLNNSQRLAVESMVGEEPIVVVHGPPGTGKTTTIAATARLWEHHRYPTWIVAHSNVAVKNIAETLVKKQVDFQLLVSKEFYDEWHEHIYEEVAERLIRSDEIPDPSELGRLFDRCQIVLSTLSMLSNPVLHQCQIFKMVPMERLVVDEASQINIFEYLHIFHRFHESLLKVCFFGDKQQLPPYGKDDIQSLQTVFDLKHLMRCSNNVFLDTQ</sequence>
<dbReference type="CDD" id="cd17934">
    <property type="entry name" value="DEXXQc_Upf1-like"/>
    <property type="match status" value="1"/>
</dbReference>
<dbReference type="PANTHER" id="PTHR43788">
    <property type="entry name" value="DNA2/NAM7 HELICASE FAMILY MEMBER"/>
    <property type="match status" value="1"/>
</dbReference>
<evidence type="ECO:0000313" key="1">
    <source>
        <dbReference type="EMBL" id="KAF9529892.1"/>
    </source>
</evidence>
<dbReference type="Gene3D" id="3.40.50.300">
    <property type="entry name" value="P-loop containing nucleotide triphosphate hydrolases"/>
    <property type="match status" value="1"/>
</dbReference>
<gene>
    <name evidence="1" type="ORF">CPB83DRAFT_240942</name>
</gene>
<dbReference type="AlphaFoldDB" id="A0A9P6JQP5"/>
<organism evidence="1 2">
    <name type="scientific">Crepidotus variabilis</name>
    <dbReference type="NCBI Taxonomy" id="179855"/>
    <lineage>
        <taxon>Eukaryota</taxon>
        <taxon>Fungi</taxon>
        <taxon>Dikarya</taxon>
        <taxon>Basidiomycota</taxon>
        <taxon>Agaricomycotina</taxon>
        <taxon>Agaricomycetes</taxon>
        <taxon>Agaricomycetidae</taxon>
        <taxon>Agaricales</taxon>
        <taxon>Agaricineae</taxon>
        <taxon>Crepidotaceae</taxon>
        <taxon>Crepidotus</taxon>
    </lineage>
</organism>
<dbReference type="SUPFAM" id="SSF52540">
    <property type="entry name" value="P-loop containing nucleoside triphosphate hydrolases"/>
    <property type="match status" value="1"/>
</dbReference>
<comment type="caution">
    <text evidence="1">The sequence shown here is derived from an EMBL/GenBank/DDBJ whole genome shotgun (WGS) entry which is preliminary data.</text>
</comment>
<dbReference type="PANTHER" id="PTHR43788:SF8">
    <property type="entry name" value="DNA-BINDING PROTEIN SMUBP-2"/>
    <property type="match status" value="1"/>
</dbReference>
<dbReference type="Pfam" id="PF13604">
    <property type="entry name" value="AAA_30"/>
    <property type="match status" value="1"/>
</dbReference>
<reference evidence="1" key="1">
    <citation type="submission" date="2020-11" db="EMBL/GenBank/DDBJ databases">
        <authorList>
            <consortium name="DOE Joint Genome Institute"/>
            <person name="Ahrendt S."/>
            <person name="Riley R."/>
            <person name="Andreopoulos W."/>
            <person name="Labutti K."/>
            <person name="Pangilinan J."/>
            <person name="Ruiz-Duenas F.J."/>
            <person name="Barrasa J.M."/>
            <person name="Sanchez-Garcia M."/>
            <person name="Camarero S."/>
            <person name="Miyauchi S."/>
            <person name="Serrano A."/>
            <person name="Linde D."/>
            <person name="Babiker R."/>
            <person name="Drula E."/>
            <person name="Ayuso-Fernandez I."/>
            <person name="Pacheco R."/>
            <person name="Padilla G."/>
            <person name="Ferreira P."/>
            <person name="Barriuso J."/>
            <person name="Kellner H."/>
            <person name="Castanera R."/>
            <person name="Alfaro M."/>
            <person name="Ramirez L."/>
            <person name="Pisabarro A.G."/>
            <person name="Kuo A."/>
            <person name="Tritt A."/>
            <person name="Lipzen A."/>
            <person name="He G."/>
            <person name="Yan M."/>
            <person name="Ng V."/>
            <person name="Cullen D."/>
            <person name="Martin F."/>
            <person name="Rosso M.-N."/>
            <person name="Henrissat B."/>
            <person name="Hibbett D."/>
            <person name="Martinez A.T."/>
            <person name="Grigoriev I.V."/>
        </authorList>
    </citation>
    <scope>NUCLEOTIDE SEQUENCE</scope>
    <source>
        <strain evidence="1">CBS 506.95</strain>
    </source>
</reference>
<evidence type="ECO:0008006" key="3">
    <source>
        <dbReference type="Google" id="ProtNLM"/>
    </source>
</evidence>
<dbReference type="GO" id="GO:0043139">
    <property type="term" value="F:5'-3' DNA helicase activity"/>
    <property type="evidence" value="ECO:0007669"/>
    <property type="project" value="TreeGrafter"/>
</dbReference>
<dbReference type="InterPro" id="IPR050534">
    <property type="entry name" value="Coronavir_polyprotein_1ab"/>
</dbReference>
<name>A0A9P6JQP5_9AGAR</name>
<dbReference type="InterPro" id="IPR027417">
    <property type="entry name" value="P-loop_NTPase"/>
</dbReference>
<dbReference type="Proteomes" id="UP000807306">
    <property type="component" value="Unassembled WGS sequence"/>
</dbReference>
<dbReference type="OrthoDB" id="6513042at2759"/>
<evidence type="ECO:0000313" key="2">
    <source>
        <dbReference type="Proteomes" id="UP000807306"/>
    </source>
</evidence>